<protein>
    <submittedName>
        <fullName evidence="1">Uncharacterized protein</fullName>
    </submittedName>
</protein>
<accession>A0A2P2NRN4</accession>
<dbReference type="EMBL" id="GGEC01064631">
    <property type="protein sequence ID" value="MBX45115.1"/>
    <property type="molecule type" value="Transcribed_RNA"/>
</dbReference>
<proteinExistence type="predicted"/>
<reference evidence="1" key="1">
    <citation type="submission" date="2018-02" db="EMBL/GenBank/DDBJ databases">
        <title>Rhizophora mucronata_Transcriptome.</title>
        <authorList>
            <person name="Meera S.P."/>
            <person name="Sreeshan A."/>
            <person name="Augustine A."/>
        </authorList>
    </citation>
    <scope>NUCLEOTIDE SEQUENCE</scope>
    <source>
        <tissue evidence="1">Leaf</tissue>
    </source>
</reference>
<evidence type="ECO:0000313" key="1">
    <source>
        <dbReference type="EMBL" id="MBX45115.1"/>
    </source>
</evidence>
<organism evidence="1">
    <name type="scientific">Rhizophora mucronata</name>
    <name type="common">Asiatic mangrove</name>
    <dbReference type="NCBI Taxonomy" id="61149"/>
    <lineage>
        <taxon>Eukaryota</taxon>
        <taxon>Viridiplantae</taxon>
        <taxon>Streptophyta</taxon>
        <taxon>Embryophyta</taxon>
        <taxon>Tracheophyta</taxon>
        <taxon>Spermatophyta</taxon>
        <taxon>Magnoliopsida</taxon>
        <taxon>eudicotyledons</taxon>
        <taxon>Gunneridae</taxon>
        <taxon>Pentapetalae</taxon>
        <taxon>rosids</taxon>
        <taxon>fabids</taxon>
        <taxon>Malpighiales</taxon>
        <taxon>Rhizophoraceae</taxon>
        <taxon>Rhizophora</taxon>
    </lineage>
</organism>
<sequence>MYIGLENLFGRYFILDEVLTI</sequence>
<dbReference type="AlphaFoldDB" id="A0A2P2NRN4"/>
<name>A0A2P2NRN4_RHIMU</name>